<proteinExistence type="predicted"/>
<dbReference type="Gene3D" id="3.20.20.100">
    <property type="entry name" value="NADP-dependent oxidoreductase domain"/>
    <property type="match status" value="1"/>
</dbReference>
<dbReference type="Gene3D" id="2.30.31.10">
    <property type="entry name" value="Transcriptional Coactivator Pc4, Chain A"/>
    <property type="match status" value="1"/>
</dbReference>
<evidence type="ECO:0000256" key="2">
    <source>
        <dbReference type="SAM" id="MobiDB-lite"/>
    </source>
</evidence>
<dbReference type="InterPro" id="IPR023210">
    <property type="entry name" value="NADP_OxRdtase_dom"/>
</dbReference>
<dbReference type="Proteomes" id="UP000825434">
    <property type="component" value="Chromosome 1"/>
</dbReference>
<dbReference type="InterPro" id="IPR009044">
    <property type="entry name" value="ssDNA-bd_transcriptional_reg"/>
</dbReference>
<protein>
    <submittedName>
        <fullName evidence="5">Uncharacterized protein</fullName>
    </submittedName>
</protein>
<dbReference type="InterPro" id="IPR020471">
    <property type="entry name" value="AKR"/>
</dbReference>
<sequence>MNFPAIGPTKVIAPYSITNLPPLIIGGAVLNFIYTNDPTKLPIQDILDIAFSKGLNAIDTSSYYGRSEELIGQALKNLQSKWPRDSYYICTKAGRIADHEFNYSREHVRASVKNSMKLLNTNYLDLVYMHDVEFVETPKIYEALKELLALKNEGLIKAFGFSGYPIKFLYEIAHTCAHEKKEEIGPVDCILTYSHGCLQNTALFDMYDSFMNDCGIKKLLNGSILSMSLLRSGKTHDFHPARVELRNKVDEVAQSLKDSHNVELAELATKFALKRWLFDSKSQKEYPLEWNNKTSVVLGVSTVDELKSALQSYYSVKDQANDEDEKLFKLTIDKLVTNYLFISTMSRKRGAANGTDGKFDSEEIAKYELGNNKHVTVSLFNGKPLVDIREFYNDKSTGELKPGRKGIALSESLFQSLIDLQPKISASLEEAKSHPNKVAKVESSEHKTEASDKSGSSSSKKEVKSAEKVEDSDSD</sequence>
<dbReference type="InterPro" id="IPR036812">
    <property type="entry name" value="NAD(P)_OxRdtase_dom_sf"/>
</dbReference>
<dbReference type="PANTHER" id="PTHR42686:SF1">
    <property type="entry name" value="GH17980P-RELATED"/>
    <property type="match status" value="1"/>
</dbReference>
<feature type="compositionally biased region" description="Basic and acidic residues" evidence="2">
    <location>
        <begin position="429"/>
        <end position="452"/>
    </location>
</feature>
<feature type="compositionally biased region" description="Basic and acidic residues" evidence="2">
    <location>
        <begin position="459"/>
        <end position="475"/>
    </location>
</feature>
<gene>
    <name evidence="5" type="ORF">CA3LBN_000568</name>
</gene>
<evidence type="ECO:0000259" key="3">
    <source>
        <dbReference type="Pfam" id="PF00248"/>
    </source>
</evidence>
<feature type="region of interest" description="Disordered" evidence="2">
    <location>
        <begin position="428"/>
        <end position="475"/>
    </location>
</feature>
<dbReference type="Pfam" id="PF00248">
    <property type="entry name" value="Aldo_ket_red"/>
    <property type="match status" value="1"/>
</dbReference>
<accession>A0ABX8I1N1</accession>
<dbReference type="InterPro" id="IPR003173">
    <property type="entry name" value="PC4_C"/>
</dbReference>
<evidence type="ECO:0000259" key="4">
    <source>
        <dbReference type="Pfam" id="PF02229"/>
    </source>
</evidence>
<evidence type="ECO:0000313" key="6">
    <source>
        <dbReference type="Proteomes" id="UP000825434"/>
    </source>
</evidence>
<evidence type="ECO:0000256" key="1">
    <source>
        <dbReference type="ARBA" id="ARBA00023002"/>
    </source>
</evidence>
<dbReference type="PANTHER" id="PTHR42686">
    <property type="entry name" value="GH17980P-RELATED"/>
    <property type="match status" value="1"/>
</dbReference>
<keyword evidence="1" id="KW-0560">Oxidoreductase</keyword>
<name>A0ABX8I1N1_9ASCO</name>
<dbReference type="Pfam" id="PF02229">
    <property type="entry name" value="PC4"/>
    <property type="match status" value="1"/>
</dbReference>
<dbReference type="SUPFAM" id="SSF54447">
    <property type="entry name" value="ssDNA-binding transcriptional regulator domain"/>
    <property type="match status" value="1"/>
</dbReference>
<dbReference type="EMBL" id="CP076661">
    <property type="protein sequence ID" value="QWU86350.1"/>
    <property type="molecule type" value="Genomic_DNA"/>
</dbReference>
<reference evidence="5 6" key="1">
    <citation type="submission" date="2021-06" db="EMBL/GenBank/DDBJ databases">
        <title>Candida outbreak in Lebanon.</title>
        <authorList>
            <person name="Finianos M."/>
        </authorList>
    </citation>
    <scope>NUCLEOTIDE SEQUENCE [LARGE SCALE GENOMIC DNA]</scope>
    <source>
        <strain evidence="5">CA3LBN</strain>
    </source>
</reference>
<feature type="domain" description="NADP-dependent oxidoreductase" evidence="3">
    <location>
        <begin position="43"/>
        <end position="313"/>
    </location>
</feature>
<evidence type="ECO:0000313" key="5">
    <source>
        <dbReference type="EMBL" id="QWU86350.1"/>
    </source>
</evidence>
<feature type="domain" description="Transcriptional coactivator p15 (PC4) C-terminal" evidence="4">
    <location>
        <begin position="368"/>
        <end position="419"/>
    </location>
</feature>
<organism evidence="5 6">
    <name type="scientific">Candidozyma haemuli</name>
    <dbReference type="NCBI Taxonomy" id="45357"/>
    <lineage>
        <taxon>Eukaryota</taxon>
        <taxon>Fungi</taxon>
        <taxon>Dikarya</taxon>
        <taxon>Ascomycota</taxon>
        <taxon>Saccharomycotina</taxon>
        <taxon>Pichiomycetes</taxon>
        <taxon>Metschnikowiaceae</taxon>
        <taxon>Candidozyma</taxon>
    </lineage>
</organism>
<dbReference type="SUPFAM" id="SSF51430">
    <property type="entry name" value="NAD(P)-linked oxidoreductase"/>
    <property type="match status" value="1"/>
</dbReference>
<keyword evidence="6" id="KW-1185">Reference proteome</keyword>